<feature type="transmembrane region" description="Helical" evidence="1">
    <location>
        <begin position="186"/>
        <end position="219"/>
    </location>
</feature>
<feature type="transmembrane region" description="Helical" evidence="1">
    <location>
        <begin position="50"/>
        <end position="79"/>
    </location>
</feature>
<sequence>MNGMVAILKHDRWIVGGALVLVTLGSWAYLLTGAGISMTPADKLWSPGYFLAMLLMWCVMMVAMMLPSAAPMILTFAAIGRKQTKFGARNLALVLFTSGYLIVWCGFSLGAVFLQWALQRAGYPSMMLAENAPLLSGALLIAAGLWQLTPIKQQCLRHCQSPVKFLILRYRPGLPAALKMGCQHGLFCLGCCWFLMLLLFYGGVMNIAWIGGLALFVLVEKLTPPGHWVTKTTGWLLIIWGVIWSATGIHLVS</sequence>
<name>A0A839SU40_9PROT</name>
<keyword evidence="1" id="KW-1133">Transmembrane helix</keyword>
<protein>
    <submittedName>
        <fullName evidence="2">Putative metal-binding membrane protein</fullName>
    </submittedName>
</protein>
<feature type="transmembrane region" description="Helical" evidence="1">
    <location>
        <begin position="12"/>
        <end position="30"/>
    </location>
</feature>
<keyword evidence="1" id="KW-0472">Membrane</keyword>
<dbReference type="AlphaFoldDB" id="A0A839SU40"/>
<feature type="transmembrane region" description="Helical" evidence="1">
    <location>
        <begin position="234"/>
        <end position="252"/>
    </location>
</feature>
<keyword evidence="1" id="KW-0812">Transmembrane</keyword>
<dbReference type="Pfam" id="PF09948">
    <property type="entry name" value="PpoB2"/>
    <property type="match status" value="1"/>
</dbReference>
<dbReference type="InterPro" id="IPR018688">
    <property type="entry name" value="PpoB2-like"/>
</dbReference>
<organism evidence="2 3">
    <name type="scientific">Limibacillus halophilus</name>
    <dbReference type="NCBI Taxonomy" id="1579333"/>
    <lineage>
        <taxon>Bacteria</taxon>
        <taxon>Pseudomonadati</taxon>
        <taxon>Pseudomonadota</taxon>
        <taxon>Alphaproteobacteria</taxon>
        <taxon>Rhodospirillales</taxon>
        <taxon>Rhodovibrionaceae</taxon>
        <taxon>Limibacillus</taxon>
    </lineage>
</organism>
<feature type="transmembrane region" description="Helical" evidence="1">
    <location>
        <begin position="128"/>
        <end position="148"/>
    </location>
</feature>
<dbReference type="EMBL" id="JACHXA010000003">
    <property type="protein sequence ID" value="MBB3065220.1"/>
    <property type="molecule type" value="Genomic_DNA"/>
</dbReference>
<dbReference type="Proteomes" id="UP000581135">
    <property type="component" value="Unassembled WGS sequence"/>
</dbReference>
<accession>A0A839SU40</accession>
<proteinExistence type="predicted"/>
<keyword evidence="3" id="KW-1185">Reference proteome</keyword>
<evidence type="ECO:0000313" key="3">
    <source>
        <dbReference type="Proteomes" id="UP000581135"/>
    </source>
</evidence>
<comment type="caution">
    <text evidence="2">The sequence shown here is derived from an EMBL/GenBank/DDBJ whole genome shotgun (WGS) entry which is preliminary data.</text>
</comment>
<evidence type="ECO:0000256" key="1">
    <source>
        <dbReference type="SAM" id="Phobius"/>
    </source>
</evidence>
<dbReference type="RefSeq" id="WP_183416015.1">
    <property type="nucleotide sequence ID" value="NZ_JACHXA010000003.1"/>
</dbReference>
<gene>
    <name evidence="2" type="ORF">FHR98_001499</name>
</gene>
<feature type="transmembrane region" description="Helical" evidence="1">
    <location>
        <begin position="91"/>
        <end position="116"/>
    </location>
</feature>
<reference evidence="2 3" key="1">
    <citation type="submission" date="2020-08" db="EMBL/GenBank/DDBJ databases">
        <title>Genomic Encyclopedia of Type Strains, Phase III (KMG-III): the genomes of soil and plant-associated and newly described type strains.</title>
        <authorList>
            <person name="Whitman W."/>
        </authorList>
    </citation>
    <scope>NUCLEOTIDE SEQUENCE [LARGE SCALE GENOMIC DNA]</scope>
    <source>
        <strain evidence="2 3">CECT 8803</strain>
    </source>
</reference>
<evidence type="ECO:0000313" key="2">
    <source>
        <dbReference type="EMBL" id="MBB3065220.1"/>
    </source>
</evidence>